<dbReference type="PRINTS" id="PR00039">
    <property type="entry name" value="HTHLYSR"/>
</dbReference>
<evidence type="ECO:0000313" key="7">
    <source>
        <dbReference type="Proteomes" id="UP000245974"/>
    </source>
</evidence>
<keyword evidence="3" id="KW-0238">DNA-binding</keyword>
<dbReference type="Pfam" id="PF00126">
    <property type="entry name" value="HTH_1"/>
    <property type="match status" value="1"/>
</dbReference>
<name>A0A2U3MYC6_9GAMM</name>
<dbReference type="InParanoid" id="A0A2U3MYC6"/>
<dbReference type="InterPro" id="IPR036390">
    <property type="entry name" value="WH_DNA-bd_sf"/>
</dbReference>
<accession>A0A2U3MYC6</accession>
<dbReference type="Gene3D" id="3.40.190.290">
    <property type="match status" value="1"/>
</dbReference>
<dbReference type="InterPro" id="IPR036388">
    <property type="entry name" value="WH-like_DNA-bd_sf"/>
</dbReference>
<dbReference type="EMBL" id="OOGT01000059">
    <property type="protein sequence ID" value="SPL70430.1"/>
    <property type="molecule type" value="Genomic_DNA"/>
</dbReference>
<dbReference type="AlphaFoldDB" id="A0A2U3MYC6"/>
<keyword evidence="4" id="KW-0804">Transcription</keyword>
<evidence type="ECO:0000259" key="5">
    <source>
        <dbReference type="PROSITE" id="PS50931"/>
    </source>
</evidence>
<dbReference type="InterPro" id="IPR005119">
    <property type="entry name" value="LysR_subst-bd"/>
</dbReference>
<proteinExistence type="inferred from homology"/>
<feature type="domain" description="HTH lysR-type" evidence="5">
    <location>
        <begin position="1"/>
        <end position="58"/>
    </location>
</feature>
<dbReference type="InterPro" id="IPR000847">
    <property type="entry name" value="LysR_HTH_N"/>
</dbReference>
<dbReference type="Pfam" id="PF03466">
    <property type="entry name" value="LysR_substrate"/>
    <property type="match status" value="1"/>
</dbReference>
<dbReference type="GO" id="GO:0005829">
    <property type="term" value="C:cytosol"/>
    <property type="evidence" value="ECO:0007669"/>
    <property type="project" value="TreeGrafter"/>
</dbReference>
<dbReference type="PROSITE" id="PS50931">
    <property type="entry name" value="HTH_LYSR"/>
    <property type="match status" value="1"/>
</dbReference>
<dbReference type="SUPFAM" id="SSF46785">
    <property type="entry name" value="Winged helix' DNA-binding domain"/>
    <property type="match status" value="1"/>
</dbReference>
<keyword evidence="2" id="KW-0805">Transcription regulation</keyword>
<evidence type="ECO:0000256" key="1">
    <source>
        <dbReference type="ARBA" id="ARBA00009437"/>
    </source>
</evidence>
<dbReference type="Proteomes" id="UP000245974">
    <property type="component" value="Unassembled WGS sequence"/>
</dbReference>
<organism evidence="6 7">
    <name type="scientific">Acinetobacter stercoris</name>
    <dbReference type="NCBI Taxonomy" id="2126983"/>
    <lineage>
        <taxon>Bacteria</taxon>
        <taxon>Pseudomonadati</taxon>
        <taxon>Pseudomonadota</taxon>
        <taxon>Gammaproteobacteria</taxon>
        <taxon>Moraxellales</taxon>
        <taxon>Moraxellaceae</taxon>
        <taxon>Acinetobacter</taxon>
    </lineage>
</organism>
<dbReference type="SUPFAM" id="SSF53850">
    <property type="entry name" value="Periplasmic binding protein-like II"/>
    <property type="match status" value="1"/>
</dbReference>
<evidence type="ECO:0000313" key="6">
    <source>
        <dbReference type="EMBL" id="SPL70430.1"/>
    </source>
</evidence>
<reference evidence="7" key="1">
    <citation type="submission" date="2018-03" db="EMBL/GenBank/DDBJ databases">
        <authorList>
            <person name="Blom J."/>
        </authorList>
    </citation>
    <scope>NUCLEOTIDE SEQUENCE [LARGE SCALE GENOMIC DNA]</scope>
    <source>
        <strain evidence="7">KPC-SM-21</strain>
    </source>
</reference>
<dbReference type="CDD" id="cd00090">
    <property type="entry name" value="HTH_ARSR"/>
    <property type="match status" value="1"/>
</dbReference>
<dbReference type="GO" id="GO:0003677">
    <property type="term" value="F:DNA binding"/>
    <property type="evidence" value="ECO:0007669"/>
    <property type="project" value="UniProtKB-KW"/>
</dbReference>
<dbReference type="InterPro" id="IPR011991">
    <property type="entry name" value="ArsR-like_HTH"/>
</dbReference>
<sequence>MTFTQLEIFALIAELKSFTATAERLGISQSAVSHALKSLETHWGVSLISRAQSDIELTETGQKLLSHVKELLSISSTLEQEVSAIHGLYEGTLRIGSFGASSSIVLLPLILEEFRKQYPKIDVYIDEGDDNEIPQWILERKIDVGFIISPDDRFDVFPLIEDIFIALVPRTYPIAKSKAIPVQALADYPFIMTTAGSQKYVKQLLKQFNIQPQIKCHFSQMLTIISMVNQQTGICIVADMALNQNLLSLYPDVCKRPLKPNIRRSIALAVKNKKHISPATQAFIKIAQAVLSKA</sequence>
<comment type="similarity">
    <text evidence="1">Belongs to the LysR transcriptional regulatory family.</text>
</comment>
<dbReference type="FunFam" id="1.10.10.10:FF:000001">
    <property type="entry name" value="LysR family transcriptional regulator"/>
    <property type="match status" value="1"/>
</dbReference>
<keyword evidence="7" id="KW-1185">Reference proteome</keyword>
<dbReference type="Gene3D" id="1.10.10.10">
    <property type="entry name" value="Winged helix-like DNA-binding domain superfamily/Winged helix DNA-binding domain"/>
    <property type="match status" value="1"/>
</dbReference>
<evidence type="ECO:0000256" key="2">
    <source>
        <dbReference type="ARBA" id="ARBA00023015"/>
    </source>
</evidence>
<dbReference type="OrthoDB" id="63123at2"/>
<dbReference type="PANTHER" id="PTHR30419">
    <property type="entry name" value="HTH-TYPE TRANSCRIPTIONAL REGULATOR YBHD"/>
    <property type="match status" value="1"/>
</dbReference>
<dbReference type="InterPro" id="IPR050950">
    <property type="entry name" value="HTH-type_LysR_regulators"/>
</dbReference>
<protein>
    <submittedName>
        <fullName evidence="6">HTH-type transcriptional activator CmpR</fullName>
    </submittedName>
</protein>
<dbReference type="CDD" id="cd05466">
    <property type="entry name" value="PBP2_LTTR_substrate"/>
    <property type="match status" value="1"/>
</dbReference>
<gene>
    <name evidence="6" type="primary">cmpR_2</name>
    <name evidence="6" type="ORF">KPC_1608</name>
</gene>
<dbReference type="PANTHER" id="PTHR30419:SF24">
    <property type="entry name" value="HTH-TYPE TRANSCRIPTIONAL REGULATOR CZCR"/>
    <property type="match status" value="1"/>
</dbReference>
<dbReference type="GO" id="GO:0003700">
    <property type="term" value="F:DNA-binding transcription factor activity"/>
    <property type="evidence" value="ECO:0007669"/>
    <property type="project" value="InterPro"/>
</dbReference>
<dbReference type="RefSeq" id="WP_121973902.1">
    <property type="nucleotide sequence ID" value="NZ_OOGT01000059.1"/>
</dbReference>
<evidence type="ECO:0000256" key="4">
    <source>
        <dbReference type="ARBA" id="ARBA00023163"/>
    </source>
</evidence>
<evidence type="ECO:0000256" key="3">
    <source>
        <dbReference type="ARBA" id="ARBA00023125"/>
    </source>
</evidence>